<evidence type="ECO:0000256" key="1">
    <source>
        <dbReference type="ARBA" id="ARBA00022801"/>
    </source>
</evidence>
<sequence>MTAQMTEQLESLGSVQQHDFQTLSSDTVYEGPIFAVRRDEVTMPGGGTAVRDVVEHDGAVAVVAMNADGAIAMVNQYRHPMGRRMLEIPAGLLDHTGEEEPVCAAQRELAEETGLGARDWHVLVDLAPSPGFTDEMVRVYLATDLRYCEMAEQEDEELDMTVEWIAMPDAVRMVLSGEIVNSTSVSAILAATMVTDDDTPLRCSDAPWPGRPTALAARKGRPVEDGR</sequence>
<organism evidence="4 5">
    <name type="scientific">Tsukamurella paurometabola</name>
    <name type="common">Corynebacterium paurometabolum</name>
    <dbReference type="NCBI Taxonomy" id="2061"/>
    <lineage>
        <taxon>Bacteria</taxon>
        <taxon>Bacillati</taxon>
        <taxon>Actinomycetota</taxon>
        <taxon>Actinomycetes</taxon>
        <taxon>Mycobacteriales</taxon>
        <taxon>Tsukamurellaceae</taxon>
        <taxon>Tsukamurella</taxon>
    </lineage>
</organism>
<dbReference type="GO" id="GO:0005829">
    <property type="term" value="C:cytosol"/>
    <property type="evidence" value="ECO:0007669"/>
    <property type="project" value="TreeGrafter"/>
</dbReference>
<dbReference type="SUPFAM" id="SSF55811">
    <property type="entry name" value="Nudix"/>
    <property type="match status" value="1"/>
</dbReference>
<protein>
    <submittedName>
        <fullName evidence="4">ADP-ribose pyrophosphatase</fullName>
        <ecNumber evidence="4">3.6.1.13</ecNumber>
    </submittedName>
</protein>
<reference evidence="4 5" key="1">
    <citation type="submission" date="2018-12" db="EMBL/GenBank/DDBJ databases">
        <authorList>
            <consortium name="Pathogen Informatics"/>
        </authorList>
    </citation>
    <scope>NUCLEOTIDE SEQUENCE [LARGE SCALE GENOMIC DNA]</scope>
    <source>
        <strain evidence="4 5">NCTC10741</strain>
    </source>
</reference>
<dbReference type="EMBL" id="LR131273">
    <property type="protein sequence ID" value="VDR40539.1"/>
    <property type="molecule type" value="Genomic_DNA"/>
</dbReference>
<dbReference type="GO" id="GO:0047631">
    <property type="term" value="F:ADP-ribose diphosphatase activity"/>
    <property type="evidence" value="ECO:0007669"/>
    <property type="project" value="UniProtKB-EC"/>
</dbReference>
<feature type="region of interest" description="Disordered" evidence="2">
    <location>
        <begin position="207"/>
        <end position="227"/>
    </location>
</feature>
<evidence type="ECO:0000313" key="4">
    <source>
        <dbReference type="EMBL" id="VDR40539.1"/>
    </source>
</evidence>
<evidence type="ECO:0000259" key="3">
    <source>
        <dbReference type="PROSITE" id="PS51462"/>
    </source>
</evidence>
<dbReference type="CDD" id="cd24158">
    <property type="entry name" value="NUDIX_ADPRase_Rv1700"/>
    <property type="match status" value="1"/>
</dbReference>
<accession>A0A3P8K5D1</accession>
<keyword evidence="1 4" id="KW-0378">Hydrolase</keyword>
<feature type="domain" description="Nudix hydrolase" evidence="3">
    <location>
        <begin position="55"/>
        <end position="187"/>
    </location>
</feature>
<dbReference type="Proteomes" id="UP000271626">
    <property type="component" value="Chromosome"/>
</dbReference>
<dbReference type="InterPro" id="IPR000086">
    <property type="entry name" value="NUDIX_hydrolase_dom"/>
</dbReference>
<dbReference type="RefSeq" id="WP_227966943.1">
    <property type="nucleotide sequence ID" value="NZ_CP085954.1"/>
</dbReference>
<dbReference type="GO" id="GO:0019693">
    <property type="term" value="P:ribose phosphate metabolic process"/>
    <property type="evidence" value="ECO:0007669"/>
    <property type="project" value="TreeGrafter"/>
</dbReference>
<dbReference type="Pfam" id="PF00293">
    <property type="entry name" value="NUDIX"/>
    <property type="match status" value="1"/>
</dbReference>
<dbReference type="Gene3D" id="3.90.79.10">
    <property type="entry name" value="Nucleoside Triphosphate Pyrophosphohydrolase"/>
    <property type="match status" value="1"/>
</dbReference>
<dbReference type="PROSITE" id="PS51462">
    <property type="entry name" value="NUDIX"/>
    <property type="match status" value="1"/>
</dbReference>
<proteinExistence type="predicted"/>
<evidence type="ECO:0000313" key="5">
    <source>
        <dbReference type="Proteomes" id="UP000271626"/>
    </source>
</evidence>
<gene>
    <name evidence="4" type="primary">nudF</name>
    <name evidence="4" type="ORF">NCTC10741_03700</name>
</gene>
<dbReference type="AlphaFoldDB" id="A0A3P8K5D1"/>
<dbReference type="EC" id="3.6.1.13" evidence="4"/>
<dbReference type="PANTHER" id="PTHR11839:SF31">
    <property type="entry name" value="ADP-RIBOSE PYROPHOSPHATASE"/>
    <property type="match status" value="1"/>
</dbReference>
<dbReference type="GO" id="GO:0006753">
    <property type="term" value="P:nucleoside phosphate metabolic process"/>
    <property type="evidence" value="ECO:0007669"/>
    <property type="project" value="TreeGrafter"/>
</dbReference>
<name>A0A3P8K5D1_TSUPA</name>
<dbReference type="InterPro" id="IPR015797">
    <property type="entry name" value="NUDIX_hydrolase-like_dom_sf"/>
</dbReference>
<evidence type="ECO:0000256" key="2">
    <source>
        <dbReference type="SAM" id="MobiDB-lite"/>
    </source>
</evidence>
<dbReference type="PANTHER" id="PTHR11839">
    <property type="entry name" value="UDP/ADP-SUGAR PYROPHOSPHATASE"/>
    <property type="match status" value="1"/>
</dbReference>